<feature type="chain" id="PRO_5003226853" evidence="1">
    <location>
        <begin position="23"/>
        <end position="307"/>
    </location>
</feature>
<evidence type="ECO:0000313" key="3">
    <source>
        <dbReference type="Proteomes" id="UP000001492"/>
    </source>
</evidence>
<organism evidence="2 3">
    <name type="scientific">Asticcacaulis excentricus (strain ATCC 15261 / DSM 4724 / KCTC 12464 / NCIMB 9791 / VKM B-1370 / CB 48)</name>
    <dbReference type="NCBI Taxonomy" id="573065"/>
    <lineage>
        <taxon>Bacteria</taxon>
        <taxon>Pseudomonadati</taxon>
        <taxon>Pseudomonadota</taxon>
        <taxon>Alphaproteobacteria</taxon>
        <taxon>Caulobacterales</taxon>
        <taxon>Caulobacteraceae</taxon>
        <taxon>Asticcacaulis</taxon>
    </lineage>
</organism>
<dbReference type="AlphaFoldDB" id="E8RMH5"/>
<dbReference type="EMBL" id="CP002395">
    <property type="protein sequence ID" value="ADU12795.1"/>
    <property type="molecule type" value="Genomic_DNA"/>
</dbReference>
<evidence type="ECO:0000313" key="2">
    <source>
        <dbReference type="EMBL" id="ADU12795.1"/>
    </source>
</evidence>
<proteinExistence type="predicted"/>
<dbReference type="RefSeq" id="WP_013478627.1">
    <property type="nucleotide sequence ID" value="NC_014816.1"/>
</dbReference>
<name>E8RMH5_ASTEC</name>
<accession>E8RMH5</accession>
<protein>
    <submittedName>
        <fullName evidence="2">GumN family protein</fullName>
    </submittedName>
</protein>
<dbReference type="OrthoDB" id="7170764at2"/>
<feature type="signal peptide" evidence="1">
    <location>
        <begin position="1"/>
        <end position="22"/>
    </location>
</feature>
<evidence type="ECO:0000256" key="1">
    <source>
        <dbReference type="SAM" id="SignalP"/>
    </source>
</evidence>
<dbReference type="Pfam" id="PF01963">
    <property type="entry name" value="TraB_PrgY_gumN"/>
    <property type="match status" value="1"/>
</dbReference>
<dbReference type="Proteomes" id="UP000001492">
    <property type="component" value="Chromosome 1"/>
</dbReference>
<dbReference type="KEGG" id="aex:Astex_1119"/>
<gene>
    <name evidence="2" type="ordered locus">Astex_1119</name>
</gene>
<dbReference type="InterPro" id="IPR002816">
    <property type="entry name" value="TraB/PrgY/GumN_fam"/>
</dbReference>
<reference evidence="3" key="1">
    <citation type="submission" date="2010-12" db="EMBL/GenBank/DDBJ databases">
        <title>Complete sequence of chromosome 1 of Asticcacaulis excentricus CB 48.</title>
        <authorList>
            <consortium name="US DOE Joint Genome Institute"/>
            <person name="Lucas S."/>
            <person name="Copeland A."/>
            <person name="Lapidus A."/>
            <person name="Cheng J.-F."/>
            <person name="Bruce D."/>
            <person name="Goodwin L."/>
            <person name="Pitluck S."/>
            <person name="Teshima H."/>
            <person name="Davenport K."/>
            <person name="Detter J.C."/>
            <person name="Han C."/>
            <person name="Tapia R."/>
            <person name="Land M."/>
            <person name="Hauser L."/>
            <person name="Jeffries C."/>
            <person name="Kyrpides N."/>
            <person name="Ivanova N."/>
            <person name="Ovchinnikova G."/>
            <person name="Brun Y.V."/>
            <person name="Woyke T."/>
        </authorList>
    </citation>
    <scope>NUCLEOTIDE SEQUENCE [LARGE SCALE GENOMIC DNA]</scope>
    <source>
        <strain evidence="3">ATCC 15261 / DSM 4724 / KCTC 12464 / NCIMB 9791 / VKM B-1370 / CB 48</strain>
    </source>
</reference>
<keyword evidence="1" id="KW-0732">Signal</keyword>
<dbReference type="HOGENOM" id="CLU_073326_0_0_5"/>
<sequence length="307" mass="33855">MMKNKTLLMLAFVALAPITAWAQVDTNWSTTDVTVVKRLPGPALWKVVRDDKVVWIIGSAQIESKAGWDSTRIENILTGAETLYTPPMASGGVSLIFRLMKDKDLPGRTTLKDVLPEGEYARFQTTARRYGIKTNDIEKDKPLWAGMRLSMKINQKYGYSSSAVVDRLSKAAKKKKVKVRAVASYEAKPLLNQIAAVDADESRRCLTMRLDSLDYDIPNISIVTRAWANGDVARLKPILRNGTKGDCLKGLGADLSARVSGDTIAVIEKAMSGSKRSVLILPMGMLINDDRLVSGLRARGYNVREPL</sequence>
<dbReference type="eggNOG" id="COG3735">
    <property type="taxonomic scope" value="Bacteria"/>
</dbReference>
<keyword evidence="3" id="KW-1185">Reference proteome</keyword>